<evidence type="ECO:0008006" key="7">
    <source>
        <dbReference type="Google" id="ProtNLM"/>
    </source>
</evidence>
<feature type="region of interest" description="Disordered" evidence="3">
    <location>
        <begin position="58"/>
        <end position="94"/>
    </location>
</feature>
<dbReference type="CDD" id="cd00112">
    <property type="entry name" value="LDLa"/>
    <property type="match status" value="1"/>
</dbReference>
<dbReference type="SMART" id="SM00192">
    <property type="entry name" value="LDLa"/>
    <property type="match status" value="1"/>
</dbReference>
<sequence length="171" mass="17337">PAPGLPLARGAAGSLTPPVPPPPAVTLLRCPPGLFRCAPGAPCVTSEWRCDGHPDCDDGEDEVGCGTVPPAEPSPGGAEASTTPVPEGSAPSGSPESLWILVIAALLSILVAVASAAVWGISKAKSRSDIFSPEKASREQLIPDKSQRGSFPQRGSVPRGDEMGPAWSPSS</sequence>
<protein>
    <recommendedName>
        <fullName evidence="7">RSVR protein</fullName>
    </recommendedName>
</protein>
<dbReference type="Ensembl" id="ENSACOT00000025782.1">
    <property type="protein sequence ID" value="ENSACOP00000024931.1"/>
    <property type="gene ID" value="ENSACOG00000016717.1"/>
</dbReference>
<dbReference type="InterPro" id="IPR002172">
    <property type="entry name" value="LDrepeatLR_classA_rpt"/>
</dbReference>
<comment type="caution">
    <text evidence="2">Lacks conserved residue(s) required for the propagation of feature annotation.</text>
</comment>
<evidence type="ECO:0000256" key="3">
    <source>
        <dbReference type="SAM" id="MobiDB-lite"/>
    </source>
</evidence>
<keyword evidence="4" id="KW-1133">Transmembrane helix</keyword>
<keyword evidence="6" id="KW-1185">Reference proteome</keyword>
<dbReference type="PROSITE" id="PS50068">
    <property type="entry name" value="LDLRA_2"/>
    <property type="match status" value="1"/>
</dbReference>
<feature type="disulfide bond" evidence="2">
    <location>
        <begin position="50"/>
        <end position="65"/>
    </location>
</feature>
<dbReference type="SUPFAM" id="SSF57424">
    <property type="entry name" value="LDL receptor-like module"/>
    <property type="match status" value="1"/>
</dbReference>
<name>A0A8B9GJ72_9PSIT</name>
<dbReference type="Pfam" id="PF00057">
    <property type="entry name" value="Ldl_recept_a"/>
    <property type="match status" value="1"/>
</dbReference>
<dbReference type="AlphaFoldDB" id="A0A8B9GJ72"/>
<keyword evidence="1 2" id="KW-1015">Disulfide bond</keyword>
<evidence type="ECO:0000313" key="5">
    <source>
        <dbReference type="Ensembl" id="ENSACOP00000024931.1"/>
    </source>
</evidence>
<evidence type="ECO:0000256" key="4">
    <source>
        <dbReference type="SAM" id="Phobius"/>
    </source>
</evidence>
<dbReference type="PROSITE" id="PS01209">
    <property type="entry name" value="LDLRA_1"/>
    <property type="match status" value="1"/>
</dbReference>
<organism evidence="5 6">
    <name type="scientific">Amazona collaria</name>
    <name type="common">yellow-billed parrot</name>
    <dbReference type="NCBI Taxonomy" id="241587"/>
    <lineage>
        <taxon>Eukaryota</taxon>
        <taxon>Metazoa</taxon>
        <taxon>Chordata</taxon>
        <taxon>Craniata</taxon>
        <taxon>Vertebrata</taxon>
        <taxon>Euteleostomi</taxon>
        <taxon>Archelosauria</taxon>
        <taxon>Archosauria</taxon>
        <taxon>Dinosauria</taxon>
        <taxon>Saurischia</taxon>
        <taxon>Theropoda</taxon>
        <taxon>Coelurosauria</taxon>
        <taxon>Aves</taxon>
        <taxon>Neognathae</taxon>
        <taxon>Neoaves</taxon>
        <taxon>Telluraves</taxon>
        <taxon>Australaves</taxon>
        <taxon>Psittaciformes</taxon>
        <taxon>Psittacidae</taxon>
        <taxon>Amazona</taxon>
    </lineage>
</organism>
<dbReference type="Gene3D" id="4.10.400.10">
    <property type="entry name" value="Low-density Lipoprotein Receptor"/>
    <property type="match status" value="1"/>
</dbReference>
<evidence type="ECO:0000313" key="6">
    <source>
        <dbReference type="Proteomes" id="UP000694522"/>
    </source>
</evidence>
<feature type="compositionally biased region" description="Low complexity" evidence="3">
    <location>
        <begin position="74"/>
        <end position="94"/>
    </location>
</feature>
<evidence type="ECO:0000256" key="1">
    <source>
        <dbReference type="ARBA" id="ARBA00023157"/>
    </source>
</evidence>
<dbReference type="InterPro" id="IPR023415">
    <property type="entry name" value="LDLR_class-A_CS"/>
</dbReference>
<reference evidence="5" key="1">
    <citation type="submission" date="2025-08" db="UniProtKB">
        <authorList>
            <consortium name="Ensembl"/>
        </authorList>
    </citation>
    <scope>IDENTIFICATION</scope>
</reference>
<proteinExistence type="predicted"/>
<keyword evidence="4" id="KW-0812">Transmembrane</keyword>
<reference evidence="5" key="2">
    <citation type="submission" date="2025-09" db="UniProtKB">
        <authorList>
            <consortium name="Ensembl"/>
        </authorList>
    </citation>
    <scope>IDENTIFICATION</scope>
</reference>
<accession>A0A8B9GJ72</accession>
<feature type="region of interest" description="Disordered" evidence="3">
    <location>
        <begin position="127"/>
        <end position="171"/>
    </location>
</feature>
<dbReference type="InterPro" id="IPR036055">
    <property type="entry name" value="LDL_receptor-like_sf"/>
</dbReference>
<feature type="region of interest" description="Disordered" evidence="3">
    <location>
        <begin position="1"/>
        <end position="22"/>
    </location>
</feature>
<keyword evidence="4" id="KW-0472">Membrane</keyword>
<evidence type="ECO:0000256" key="2">
    <source>
        <dbReference type="PROSITE-ProRule" id="PRU00124"/>
    </source>
</evidence>
<feature type="compositionally biased region" description="Basic and acidic residues" evidence="3">
    <location>
        <begin position="135"/>
        <end position="147"/>
    </location>
</feature>
<feature type="compositionally biased region" description="Low complexity" evidence="3">
    <location>
        <begin position="1"/>
        <end position="15"/>
    </location>
</feature>
<feature type="transmembrane region" description="Helical" evidence="4">
    <location>
        <begin position="98"/>
        <end position="121"/>
    </location>
</feature>
<dbReference type="Proteomes" id="UP000694522">
    <property type="component" value="Unplaced"/>
</dbReference>